<evidence type="ECO:0000313" key="2">
    <source>
        <dbReference type="EMBL" id="JAE36931.1"/>
    </source>
</evidence>
<name>A0A0A9HPV8_ARUDO</name>
<accession>A0A0A9HPV8</accession>
<feature type="signal peptide" evidence="1">
    <location>
        <begin position="1"/>
        <end position="17"/>
    </location>
</feature>
<keyword evidence="1" id="KW-0732">Signal</keyword>
<evidence type="ECO:0000256" key="1">
    <source>
        <dbReference type="SAM" id="SignalP"/>
    </source>
</evidence>
<reference evidence="2" key="1">
    <citation type="submission" date="2014-09" db="EMBL/GenBank/DDBJ databases">
        <authorList>
            <person name="Magalhaes I.L.F."/>
            <person name="Oliveira U."/>
            <person name="Santos F.R."/>
            <person name="Vidigal T.H.D.A."/>
            <person name="Brescovit A.D."/>
            <person name="Santos A.J."/>
        </authorList>
    </citation>
    <scope>NUCLEOTIDE SEQUENCE</scope>
    <source>
        <tissue evidence="2">Shoot tissue taken approximately 20 cm above the soil surface</tissue>
    </source>
</reference>
<protein>
    <submittedName>
        <fullName evidence="2">Uncharacterized protein</fullName>
    </submittedName>
</protein>
<reference evidence="2" key="2">
    <citation type="journal article" date="2015" name="Data Brief">
        <title>Shoot transcriptome of the giant reed, Arundo donax.</title>
        <authorList>
            <person name="Barrero R.A."/>
            <person name="Guerrero F.D."/>
            <person name="Moolhuijzen P."/>
            <person name="Goolsby J.A."/>
            <person name="Tidwell J."/>
            <person name="Bellgard S.E."/>
            <person name="Bellgard M.I."/>
        </authorList>
    </citation>
    <scope>NUCLEOTIDE SEQUENCE</scope>
    <source>
        <tissue evidence="2">Shoot tissue taken approximately 20 cm above the soil surface</tissue>
    </source>
</reference>
<feature type="chain" id="PRO_5002065604" evidence="1">
    <location>
        <begin position="18"/>
        <end position="39"/>
    </location>
</feature>
<organism evidence="2">
    <name type="scientific">Arundo donax</name>
    <name type="common">Giant reed</name>
    <name type="synonym">Donax arundinaceus</name>
    <dbReference type="NCBI Taxonomy" id="35708"/>
    <lineage>
        <taxon>Eukaryota</taxon>
        <taxon>Viridiplantae</taxon>
        <taxon>Streptophyta</taxon>
        <taxon>Embryophyta</taxon>
        <taxon>Tracheophyta</taxon>
        <taxon>Spermatophyta</taxon>
        <taxon>Magnoliopsida</taxon>
        <taxon>Liliopsida</taxon>
        <taxon>Poales</taxon>
        <taxon>Poaceae</taxon>
        <taxon>PACMAD clade</taxon>
        <taxon>Arundinoideae</taxon>
        <taxon>Arundineae</taxon>
        <taxon>Arundo</taxon>
    </lineage>
</organism>
<dbReference type="EMBL" id="GBRH01160965">
    <property type="protein sequence ID" value="JAE36931.1"/>
    <property type="molecule type" value="Transcribed_RNA"/>
</dbReference>
<sequence length="39" mass="4655">MANSSFLLLFCVCICRTSVPEEKNRIQLILLLWKRRPYV</sequence>
<proteinExistence type="predicted"/>
<dbReference type="AlphaFoldDB" id="A0A0A9HPV8"/>